<dbReference type="InterPro" id="IPR027417">
    <property type="entry name" value="P-loop_NTPase"/>
</dbReference>
<name>A0A4S8LM63_DENBC</name>
<dbReference type="Proteomes" id="UP000297245">
    <property type="component" value="Unassembled WGS sequence"/>
</dbReference>
<dbReference type="OrthoDB" id="432234at2759"/>
<dbReference type="SUPFAM" id="SSF52540">
    <property type="entry name" value="P-loop containing nucleoside triphosphate hydrolases"/>
    <property type="match status" value="1"/>
</dbReference>
<sequence length="73" mass="8420">ITCHKAQGRTLSNVIVDLNCCRGSESPYVMLSRATSLEGVIIIRDFDKSRIQCRLSEDLRKELRRIRILELET</sequence>
<proteinExistence type="predicted"/>
<evidence type="ECO:0000313" key="2">
    <source>
        <dbReference type="Proteomes" id="UP000297245"/>
    </source>
</evidence>
<dbReference type="EMBL" id="ML179345">
    <property type="protein sequence ID" value="THU90130.1"/>
    <property type="molecule type" value="Genomic_DNA"/>
</dbReference>
<dbReference type="AlphaFoldDB" id="A0A4S8LM63"/>
<gene>
    <name evidence="1" type="ORF">K435DRAFT_593748</name>
</gene>
<keyword evidence="2" id="KW-1185">Reference proteome</keyword>
<evidence type="ECO:0000313" key="1">
    <source>
        <dbReference type="EMBL" id="THU90130.1"/>
    </source>
</evidence>
<protein>
    <recommendedName>
        <fullName evidence="3">UvrD-like helicase C-terminal domain-containing protein</fullName>
    </recommendedName>
</protein>
<organism evidence="1 2">
    <name type="scientific">Dendrothele bispora (strain CBS 962.96)</name>
    <dbReference type="NCBI Taxonomy" id="1314807"/>
    <lineage>
        <taxon>Eukaryota</taxon>
        <taxon>Fungi</taxon>
        <taxon>Dikarya</taxon>
        <taxon>Basidiomycota</taxon>
        <taxon>Agaricomycotina</taxon>
        <taxon>Agaricomycetes</taxon>
        <taxon>Agaricomycetidae</taxon>
        <taxon>Agaricales</taxon>
        <taxon>Agaricales incertae sedis</taxon>
        <taxon>Dendrothele</taxon>
    </lineage>
</organism>
<feature type="non-terminal residue" evidence="1">
    <location>
        <position position="73"/>
    </location>
</feature>
<accession>A0A4S8LM63</accession>
<feature type="non-terminal residue" evidence="1">
    <location>
        <position position="1"/>
    </location>
</feature>
<reference evidence="1 2" key="1">
    <citation type="journal article" date="2019" name="Nat. Ecol. Evol.">
        <title>Megaphylogeny resolves global patterns of mushroom evolution.</title>
        <authorList>
            <person name="Varga T."/>
            <person name="Krizsan K."/>
            <person name="Foldi C."/>
            <person name="Dima B."/>
            <person name="Sanchez-Garcia M."/>
            <person name="Sanchez-Ramirez S."/>
            <person name="Szollosi G.J."/>
            <person name="Szarkandi J.G."/>
            <person name="Papp V."/>
            <person name="Albert L."/>
            <person name="Andreopoulos W."/>
            <person name="Angelini C."/>
            <person name="Antonin V."/>
            <person name="Barry K.W."/>
            <person name="Bougher N.L."/>
            <person name="Buchanan P."/>
            <person name="Buyck B."/>
            <person name="Bense V."/>
            <person name="Catcheside P."/>
            <person name="Chovatia M."/>
            <person name="Cooper J."/>
            <person name="Damon W."/>
            <person name="Desjardin D."/>
            <person name="Finy P."/>
            <person name="Geml J."/>
            <person name="Haridas S."/>
            <person name="Hughes K."/>
            <person name="Justo A."/>
            <person name="Karasinski D."/>
            <person name="Kautmanova I."/>
            <person name="Kiss B."/>
            <person name="Kocsube S."/>
            <person name="Kotiranta H."/>
            <person name="LaButti K.M."/>
            <person name="Lechner B.E."/>
            <person name="Liimatainen K."/>
            <person name="Lipzen A."/>
            <person name="Lukacs Z."/>
            <person name="Mihaltcheva S."/>
            <person name="Morgado L.N."/>
            <person name="Niskanen T."/>
            <person name="Noordeloos M.E."/>
            <person name="Ohm R.A."/>
            <person name="Ortiz-Santana B."/>
            <person name="Ovrebo C."/>
            <person name="Racz N."/>
            <person name="Riley R."/>
            <person name="Savchenko A."/>
            <person name="Shiryaev A."/>
            <person name="Soop K."/>
            <person name="Spirin V."/>
            <person name="Szebenyi C."/>
            <person name="Tomsovsky M."/>
            <person name="Tulloss R.E."/>
            <person name="Uehling J."/>
            <person name="Grigoriev I.V."/>
            <person name="Vagvolgyi C."/>
            <person name="Papp T."/>
            <person name="Martin F.M."/>
            <person name="Miettinen O."/>
            <person name="Hibbett D.S."/>
            <person name="Nagy L.G."/>
        </authorList>
    </citation>
    <scope>NUCLEOTIDE SEQUENCE [LARGE SCALE GENOMIC DNA]</scope>
    <source>
        <strain evidence="1 2">CBS 962.96</strain>
    </source>
</reference>
<evidence type="ECO:0008006" key="3">
    <source>
        <dbReference type="Google" id="ProtNLM"/>
    </source>
</evidence>